<proteinExistence type="predicted"/>
<reference evidence="1 2" key="1">
    <citation type="submission" date="2021-06" db="EMBL/GenBank/DDBJ databases">
        <title>Caerostris darwini draft genome.</title>
        <authorList>
            <person name="Kono N."/>
            <person name="Arakawa K."/>
        </authorList>
    </citation>
    <scope>NUCLEOTIDE SEQUENCE [LARGE SCALE GENOMIC DNA]</scope>
</reference>
<gene>
    <name evidence="1" type="ORF">CDAR_165381</name>
</gene>
<dbReference type="EMBL" id="BPLQ01002108">
    <property type="protein sequence ID" value="GIX88806.1"/>
    <property type="molecule type" value="Genomic_DNA"/>
</dbReference>
<evidence type="ECO:0000313" key="2">
    <source>
        <dbReference type="Proteomes" id="UP001054837"/>
    </source>
</evidence>
<name>A0AAV4NXY1_9ARAC</name>
<comment type="caution">
    <text evidence="1">The sequence shown here is derived from an EMBL/GenBank/DDBJ whole genome shotgun (WGS) entry which is preliminary data.</text>
</comment>
<protein>
    <submittedName>
        <fullName evidence="1">Uncharacterized protein</fullName>
    </submittedName>
</protein>
<accession>A0AAV4NXY1</accession>
<dbReference type="Proteomes" id="UP001054837">
    <property type="component" value="Unassembled WGS sequence"/>
</dbReference>
<keyword evidence="2" id="KW-1185">Reference proteome</keyword>
<dbReference type="AlphaFoldDB" id="A0AAV4NXY1"/>
<organism evidence="1 2">
    <name type="scientific">Caerostris darwini</name>
    <dbReference type="NCBI Taxonomy" id="1538125"/>
    <lineage>
        <taxon>Eukaryota</taxon>
        <taxon>Metazoa</taxon>
        <taxon>Ecdysozoa</taxon>
        <taxon>Arthropoda</taxon>
        <taxon>Chelicerata</taxon>
        <taxon>Arachnida</taxon>
        <taxon>Araneae</taxon>
        <taxon>Araneomorphae</taxon>
        <taxon>Entelegynae</taxon>
        <taxon>Araneoidea</taxon>
        <taxon>Araneidae</taxon>
        <taxon>Caerostris</taxon>
    </lineage>
</organism>
<evidence type="ECO:0000313" key="1">
    <source>
        <dbReference type="EMBL" id="GIX88806.1"/>
    </source>
</evidence>
<sequence>MRHHVTGCRIFFHKNLLPSPRRDSWGRKTVSCATITILGNPIMPAPSHTHPGISCFQVQHSFRIRPKHLNNTMATPLPSKPKKQLCTFTFKIFTFLHYV</sequence>